<dbReference type="PANTHER" id="PTHR30572:SF18">
    <property type="entry name" value="ABC-TYPE MACROLIDE FAMILY EXPORT SYSTEM PERMEASE COMPONENT 2"/>
    <property type="match status" value="1"/>
</dbReference>
<keyword evidence="2" id="KW-1003">Cell membrane</keyword>
<evidence type="ECO:0000256" key="5">
    <source>
        <dbReference type="ARBA" id="ARBA00023136"/>
    </source>
</evidence>
<reference evidence="10" key="1">
    <citation type="submission" date="2017-02" db="EMBL/GenBank/DDBJ databases">
        <authorList>
            <person name="Varghese N."/>
            <person name="Submissions S."/>
        </authorList>
    </citation>
    <scope>NUCLEOTIDE SEQUENCE [LARGE SCALE GENOMIC DNA]</scope>
    <source>
        <strain evidence="10">DSM 24967</strain>
    </source>
</reference>
<evidence type="ECO:0000259" key="7">
    <source>
        <dbReference type="Pfam" id="PF02687"/>
    </source>
</evidence>
<dbReference type="GO" id="GO:0005886">
    <property type="term" value="C:plasma membrane"/>
    <property type="evidence" value="ECO:0007669"/>
    <property type="project" value="UniProtKB-SubCell"/>
</dbReference>
<gene>
    <name evidence="9" type="ORF">SAMN05660349_01178</name>
</gene>
<evidence type="ECO:0000256" key="6">
    <source>
        <dbReference type="SAM" id="Phobius"/>
    </source>
</evidence>
<feature type="domain" description="ABC3 transporter permease C-terminal" evidence="7">
    <location>
        <begin position="291"/>
        <end position="410"/>
    </location>
</feature>
<dbReference type="PANTHER" id="PTHR30572">
    <property type="entry name" value="MEMBRANE COMPONENT OF TRANSPORTER-RELATED"/>
    <property type="match status" value="1"/>
</dbReference>
<evidence type="ECO:0000256" key="3">
    <source>
        <dbReference type="ARBA" id="ARBA00022692"/>
    </source>
</evidence>
<keyword evidence="4 6" id="KW-1133">Transmembrane helix</keyword>
<keyword evidence="3 6" id="KW-0812">Transmembrane</keyword>
<keyword evidence="10" id="KW-1185">Reference proteome</keyword>
<evidence type="ECO:0000313" key="9">
    <source>
        <dbReference type="EMBL" id="SKB43790.1"/>
    </source>
</evidence>
<dbReference type="InterPro" id="IPR003838">
    <property type="entry name" value="ABC3_permease_C"/>
</dbReference>
<dbReference type="InterPro" id="IPR025857">
    <property type="entry name" value="MacB_PCD"/>
</dbReference>
<protein>
    <submittedName>
        <fullName evidence="9">Putative ABC transport system permease protein</fullName>
    </submittedName>
</protein>
<evidence type="ECO:0000256" key="2">
    <source>
        <dbReference type="ARBA" id="ARBA00022475"/>
    </source>
</evidence>
<name>A0A1T5B9Z8_9BACT</name>
<dbReference type="AlphaFoldDB" id="A0A1T5B9Z8"/>
<dbReference type="EMBL" id="FUYQ01000006">
    <property type="protein sequence ID" value="SKB43790.1"/>
    <property type="molecule type" value="Genomic_DNA"/>
</dbReference>
<evidence type="ECO:0000256" key="1">
    <source>
        <dbReference type="ARBA" id="ARBA00004651"/>
    </source>
</evidence>
<proteinExistence type="predicted"/>
<dbReference type="GO" id="GO:0022857">
    <property type="term" value="F:transmembrane transporter activity"/>
    <property type="evidence" value="ECO:0007669"/>
    <property type="project" value="TreeGrafter"/>
</dbReference>
<comment type="subcellular location">
    <subcellularLocation>
        <location evidence="1">Cell membrane</location>
        <topology evidence="1">Multi-pass membrane protein</topology>
    </subcellularLocation>
</comment>
<dbReference type="RefSeq" id="WP_079682807.1">
    <property type="nucleotide sequence ID" value="NZ_FUYQ01000006.1"/>
</dbReference>
<feature type="transmembrane region" description="Helical" evidence="6">
    <location>
        <begin position="21"/>
        <end position="41"/>
    </location>
</feature>
<evidence type="ECO:0000259" key="8">
    <source>
        <dbReference type="Pfam" id="PF12704"/>
    </source>
</evidence>
<dbReference type="Pfam" id="PF02687">
    <property type="entry name" value="FtsX"/>
    <property type="match status" value="1"/>
</dbReference>
<dbReference type="InterPro" id="IPR050250">
    <property type="entry name" value="Macrolide_Exporter_MacB"/>
</dbReference>
<organism evidence="9 10">
    <name type="scientific">Parabacteroides chartae</name>
    <dbReference type="NCBI Taxonomy" id="1037355"/>
    <lineage>
        <taxon>Bacteria</taxon>
        <taxon>Pseudomonadati</taxon>
        <taxon>Bacteroidota</taxon>
        <taxon>Bacteroidia</taxon>
        <taxon>Bacteroidales</taxon>
        <taxon>Tannerellaceae</taxon>
        <taxon>Parabacteroides</taxon>
    </lineage>
</organism>
<keyword evidence="5 6" id="KW-0472">Membrane</keyword>
<feature type="transmembrane region" description="Helical" evidence="6">
    <location>
        <begin position="341"/>
        <end position="362"/>
    </location>
</feature>
<feature type="domain" description="MacB-like periplasmic core" evidence="8">
    <location>
        <begin position="20"/>
        <end position="244"/>
    </location>
</feature>
<evidence type="ECO:0000256" key="4">
    <source>
        <dbReference type="ARBA" id="ARBA00022989"/>
    </source>
</evidence>
<accession>A0A1T5B9Z8</accession>
<feature type="transmembrane region" description="Helical" evidence="6">
    <location>
        <begin position="382"/>
        <end position="404"/>
    </location>
</feature>
<feature type="transmembrane region" description="Helical" evidence="6">
    <location>
        <begin position="285"/>
        <end position="307"/>
    </location>
</feature>
<dbReference type="Pfam" id="PF12704">
    <property type="entry name" value="MacB_PCD"/>
    <property type="match status" value="1"/>
</dbReference>
<evidence type="ECO:0000313" key="10">
    <source>
        <dbReference type="Proteomes" id="UP000190852"/>
    </source>
</evidence>
<sequence>MIKQHIKQAVQLLKENRLVSCISIIGTALSIAMVMVVVLLFQIQLSGYYPEYNRDRMLYIQGTEATSKNGTDNNRGGMSAEVVRECFYSLKTPEKVTAIYSEDLPISLPNKRLFKEYNVKYTDDGFWSIFNFRFITGKPFEKADFLSGIPKAVITDQTARELFGTTDVLGKNIVINFINYSITGVVKEVSRAARDSYAEAWIPYTTKDQLMSLQYADGISGGFNVCILAKHSKDFASIRTELKQQTARYNEGKQLYKVGFAENPISRLDIAMGSEGFRKVDYKDFILETGSLVLFMLLVPALNLIGVTQASIQRRKSEVGLRKAFGATYSKLVSQILYENLVITLLGGALGLLFSFGLLNISKDFLLQNNTMINSDMLFQPGTFVATLFFVLLMNFLSAGIPALRIAKQPIVEALKGNE</sequence>
<dbReference type="Proteomes" id="UP000190852">
    <property type="component" value="Unassembled WGS sequence"/>
</dbReference>